<proteinExistence type="predicted"/>
<keyword evidence="2" id="KW-1185">Reference proteome</keyword>
<sequence length="141" mass="15697">LLNRQTLLPLARHSPSAKRTRTALTLSDATNLTRDDALDLSHAELVDAQPSCKTGGKKFAYQGVVPHPDVFYTLFSLEMPKAKSKHWKQKKVPLEDFEKAVGHIVAPMRYGSLSINSPTVTIVWDVETLQFEVKGTYAVGY</sequence>
<gene>
    <name evidence="1" type="primary">FGENESH: predicted gene_1.592</name>
    <name evidence="1" type="ORF">BN2166_0005920</name>
</gene>
<reference evidence="1 2" key="1">
    <citation type="submission" date="2015-07" db="EMBL/GenBank/DDBJ databases">
        <authorList>
            <person name="Cajimat M.N.B."/>
            <person name="Milazzo M.L."/>
            <person name="Fulhorst C.F."/>
        </authorList>
    </citation>
    <scope>NUCLEOTIDE SEQUENCE [LARGE SCALE GENOMIC DNA]</scope>
    <source>
        <strain evidence="1">Single colony</strain>
    </source>
</reference>
<organism evidence="1 2">
    <name type="scientific">Rhodotorula toruloides</name>
    <name type="common">Yeast</name>
    <name type="synonym">Rhodosporidium toruloides</name>
    <dbReference type="NCBI Taxonomy" id="5286"/>
    <lineage>
        <taxon>Eukaryota</taxon>
        <taxon>Fungi</taxon>
        <taxon>Dikarya</taxon>
        <taxon>Basidiomycota</taxon>
        <taxon>Pucciniomycotina</taxon>
        <taxon>Microbotryomycetes</taxon>
        <taxon>Sporidiobolales</taxon>
        <taxon>Sporidiobolaceae</taxon>
        <taxon>Rhodotorula</taxon>
    </lineage>
</organism>
<protein>
    <submittedName>
        <fullName evidence="1">FGENESH: predicted gene_1.592 protein</fullName>
    </submittedName>
</protein>
<name>A0A0K3CC42_RHOTO</name>
<dbReference type="AlphaFoldDB" id="A0A0K3CC42"/>
<accession>A0A0K3CC42</accession>
<evidence type="ECO:0000313" key="2">
    <source>
        <dbReference type="Proteomes" id="UP000199069"/>
    </source>
</evidence>
<feature type="non-terminal residue" evidence="1">
    <location>
        <position position="1"/>
    </location>
</feature>
<dbReference type="EMBL" id="CWKI01000001">
    <property type="protein sequence ID" value="CTR04731.1"/>
    <property type="molecule type" value="Genomic_DNA"/>
</dbReference>
<evidence type="ECO:0000313" key="1">
    <source>
        <dbReference type="EMBL" id="CTR04731.1"/>
    </source>
</evidence>
<dbReference type="Proteomes" id="UP000199069">
    <property type="component" value="Unassembled WGS sequence"/>
</dbReference>